<dbReference type="RefSeq" id="WP_377775645.1">
    <property type="nucleotide sequence ID" value="NZ_JBHUOQ010000005.1"/>
</dbReference>
<comment type="caution">
    <text evidence="2">The sequence shown here is derived from an EMBL/GenBank/DDBJ whole genome shotgun (WGS) entry which is preliminary data.</text>
</comment>
<dbReference type="EMBL" id="JBHUOQ010000005">
    <property type="protein sequence ID" value="MFD2831411.1"/>
    <property type="molecule type" value="Genomic_DNA"/>
</dbReference>
<feature type="transmembrane region" description="Helical" evidence="1">
    <location>
        <begin position="110"/>
        <end position="129"/>
    </location>
</feature>
<keyword evidence="1" id="KW-1133">Transmembrane helix</keyword>
<proteinExistence type="predicted"/>
<evidence type="ECO:0000256" key="1">
    <source>
        <dbReference type="SAM" id="Phobius"/>
    </source>
</evidence>
<evidence type="ECO:0000313" key="3">
    <source>
        <dbReference type="Proteomes" id="UP001597519"/>
    </source>
</evidence>
<name>A0ABW5WX61_9STAP</name>
<evidence type="ECO:0000313" key="2">
    <source>
        <dbReference type="EMBL" id="MFD2831411.1"/>
    </source>
</evidence>
<protein>
    <submittedName>
        <fullName evidence="2">Uncharacterized protein</fullName>
    </submittedName>
</protein>
<accession>A0ABW5WX61</accession>
<keyword evidence="1" id="KW-0472">Membrane</keyword>
<organism evidence="2 3">
    <name type="scientific">Corticicoccus populi</name>
    <dbReference type="NCBI Taxonomy" id="1812821"/>
    <lineage>
        <taxon>Bacteria</taxon>
        <taxon>Bacillati</taxon>
        <taxon>Bacillota</taxon>
        <taxon>Bacilli</taxon>
        <taxon>Bacillales</taxon>
        <taxon>Staphylococcaceae</taxon>
        <taxon>Corticicoccus</taxon>
    </lineage>
</organism>
<feature type="transmembrane region" description="Helical" evidence="1">
    <location>
        <begin position="77"/>
        <end position="98"/>
    </location>
</feature>
<sequence length="146" mass="17043">MTLKIKRRTRWYNVFYNIKIKLNGEKVSELEDHKEVEINMPEDNMELETDQFATLSNKISVSDGDHVLITSRRIMTFAHLLGLSILMIASSIFLYMTNYHRSYMLGQENFFIPYLILIPLILFTLIVGMKPNKVEVVSKSTYDSTK</sequence>
<reference evidence="3" key="1">
    <citation type="journal article" date="2019" name="Int. J. Syst. Evol. Microbiol.">
        <title>The Global Catalogue of Microorganisms (GCM) 10K type strain sequencing project: providing services to taxonomists for standard genome sequencing and annotation.</title>
        <authorList>
            <consortium name="The Broad Institute Genomics Platform"/>
            <consortium name="The Broad Institute Genome Sequencing Center for Infectious Disease"/>
            <person name="Wu L."/>
            <person name="Ma J."/>
        </authorList>
    </citation>
    <scope>NUCLEOTIDE SEQUENCE [LARGE SCALE GENOMIC DNA]</scope>
    <source>
        <strain evidence="3">KCTC 33575</strain>
    </source>
</reference>
<keyword evidence="3" id="KW-1185">Reference proteome</keyword>
<gene>
    <name evidence="2" type="ORF">ACFSX4_13125</name>
</gene>
<dbReference type="Proteomes" id="UP001597519">
    <property type="component" value="Unassembled WGS sequence"/>
</dbReference>
<keyword evidence="1" id="KW-0812">Transmembrane</keyword>